<keyword evidence="1" id="KW-0805">Transcription regulation</keyword>
<dbReference type="InterPro" id="IPR012318">
    <property type="entry name" value="HTH_CRP"/>
</dbReference>
<accession>A0A096DK12</accession>
<dbReference type="SMART" id="SM00100">
    <property type="entry name" value="cNMP"/>
    <property type="match status" value="1"/>
</dbReference>
<dbReference type="InterPro" id="IPR050397">
    <property type="entry name" value="Env_Response_Regulators"/>
</dbReference>
<dbReference type="InterPro" id="IPR014710">
    <property type="entry name" value="RmlC-like_jellyroll"/>
</dbReference>
<dbReference type="InterPro" id="IPR036388">
    <property type="entry name" value="WH-like_DNA-bd_sf"/>
</dbReference>
<evidence type="ECO:0000256" key="2">
    <source>
        <dbReference type="ARBA" id="ARBA00023125"/>
    </source>
</evidence>
<evidence type="ECO:0000313" key="6">
    <source>
        <dbReference type="EMBL" id="KGG79596.1"/>
    </source>
</evidence>
<evidence type="ECO:0000256" key="3">
    <source>
        <dbReference type="ARBA" id="ARBA00023163"/>
    </source>
</evidence>
<dbReference type="GO" id="GO:0003677">
    <property type="term" value="F:DNA binding"/>
    <property type="evidence" value="ECO:0007669"/>
    <property type="project" value="UniProtKB-KW"/>
</dbReference>
<dbReference type="Proteomes" id="UP000029622">
    <property type="component" value="Unassembled WGS sequence"/>
</dbReference>
<evidence type="ECO:0000313" key="7">
    <source>
        <dbReference type="Proteomes" id="UP000029622"/>
    </source>
</evidence>
<evidence type="ECO:0000259" key="5">
    <source>
        <dbReference type="PROSITE" id="PS51063"/>
    </source>
</evidence>
<dbReference type="PROSITE" id="PS50042">
    <property type="entry name" value="CNMP_BINDING_3"/>
    <property type="match status" value="1"/>
</dbReference>
<dbReference type="PROSITE" id="PS51063">
    <property type="entry name" value="HTH_CRP_2"/>
    <property type="match status" value="1"/>
</dbReference>
<dbReference type="PRINTS" id="PR00034">
    <property type="entry name" value="HTHCRP"/>
</dbReference>
<dbReference type="AlphaFoldDB" id="A0A096DK12"/>
<dbReference type="RefSeq" id="WP_035164773.1">
    <property type="nucleotide sequence ID" value="NZ_AZTB01000076.1"/>
</dbReference>
<proteinExistence type="predicted"/>
<evidence type="ECO:0000259" key="4">
    <source>
        <dbReference type="PROSITE" id="PS50042"/>
    </source>
</evidence>
<gene>
    <name evidence="6" type="ORF">Y919_11050</name>
</gene>
<dbReference type="SUPFAM" id="SSF51206">
    <property type="entry name" value="cAMP-binding domain-like"/>
    <property type="match status" value="1"/>
</dbReference>
<reference evidence="6 7" key="1">
    <citation type="submission" date="2013-12" db="EMBL/GenBank/DDBJ databases">
        <title>Draft genome sequence of Caloranaerobacter sp. H53214.</title>
        <authorList>
            <person name="Jiang L.J."/>
            <person name="Shao Z.Z."/>
            <person name="Long M.N."/>
        </authorList>
    </citation>
    <scope>NUCLEOTIDE SEQUENCE [LARGE SCALE GENOMIC DNA]</scope>
    <source>
        <strain evidence="6 7">H53214</strain>
    </source>
</reference>
<keyword evidence="2" id="KW-0238">DNA-binding</keyword>
<dbReference type="Gene3D" id="2.60.120.10">
    <property type="entry name" value="Jelly Rolls"/>
    <property type="match status" value="1"/>
</dbReference>
<dbReference type="InterPro" id="IPR018490">
    <property type="entry name" value="cNMP-bd_dom_sf"/>
</dbReference>
<dbReference type="EMBL" id="AZTB01000076">
    <property type="protein sequence ID" value="KGG79596.1"/>
    <property type="molecule type" value="Genomic_DNA"/>
</dbReference>
<dbReference type="GO" id="GO:0005829">
    <property type="term" value="C:cytosol"/>
    <property type="evidence" value="ECO:0007669"/>
    <property type="project" value="TreeGrafter"/>
</dbReference>
<name>A0A096DK12_9FIRM</name>
<sequence length="236" mass="27328">MDITKDVCRRCKGRYCTTKVSIFSILQEDQLKEITDVIIRKEYKKGTMIFLEGDISDKLYLITKGKIKIFRYTKEGKEQILYIMSEGDFVGDLSLLKKERFKFNAETLEDTRLCILTKEDFDRILKKNPEIALKIMEVLYDRIVSLENSVQRLGTKDAESRLAGLLISLIKDFGKPTDKGVELDIPLNREDMANYIGVTRETISRKLSNLQEEGIIEIVGNKKIIIKNLERLEYLS</sequence>
<dbReference type="PANTHER" id="PTHR24567:SF28">
    <property type="entry name" value="LISTERIOLYSIN REGULATORY PROTEIN"/>
    <property type="match status" value="1"/>
</dbReference>
<dbReference type="STRING" id="1156417.Y919_11050"/>
<feature type="domain" description="Cyclic nucleotide-binding" evidence="4">
    <location>
        <begin position="22"/>
        <end position="142"/>
    </location>
</feature>
<dbReference type="Pfam" id="PF13545">
    <property type="entry name" value="HTH_Crp_2"/>
    <property type="match status" value="1"/>
</dbReference>
<comment type="caution">
    <text evidence="6">The sequence shown here is derived from an EMBL/GenBank/DDBJ whole genome shotgun (WGS) entry which is preliminary data.</text>
</comment>
<protein>
    <submittedName>
        <fullName evidence="6">Crp/Fnr family transcriptional regulator</fullName>
    </submittedName>
</protein>
<dbReference type="InterPro" id="IPR036390">
    <property type="entry name" value="WH_DNA-bd_sf"/>
</dbReference>
<dbReference type="Pfam" id="PF00027">
    <property type="entry name" value="cNMP_binding"/>
    <property type="match status" value="1"/>
</dbReference>
<dbReference type="PANTHER" id="PTHR24567">
    <property type="entry name" value="CRP FAMILY TRANSCRIPTIONAL REGULATORY PROTEIN"/>
    <property type="match status" value="1"/>
</dbReference>
<dbReference type="Gene3D" id="1.10.10.10">
    <property type="entry name" value="Winged helix-like DNA-binding domain superfamily/Winged helix DNA-binding domain"/>
    <property type="match status" value="1"/>
</dbReference>
<dbReference type="InterPro" id="IPR000595">
    <property type="entry name" value="cNMP-bd_dom"/>
</dbReference>
<dbReference type="GO" id="GO:0003700">
    <property type="term" value="F:DNA-binding transcription factor activity"/>
    <property type="evidence" value="ECO:0007669"/>
    <property type="project" value="TreeGrafter"/>
</dbReference>
<dbReference type="SUPFAM" id="SSF46785">
    <property type="entry name" value="Winged helix' DNA-binding domain"/>
    <property type="match status" value="1"/>
</dbReference>
<organism evidence="6 7">
    <name type="scientific">Caloranaerobacter azorensis H53214</name>
    <dbReference type="NCBI Taxonomy" id="1156417"/>
    <lineage>
        <taxon>Bacteria</taxon>
        <taxon>Bacillati</taxon>
        <taxon>Bacillota</taxon>
        <taxon>Tissierellia</taxon>
        <taxon>Tissierellales</taxon>
        <taxon>Thermohalobacteraceae</taxon>
        <taxon>Caloranaerobacter</taxon>
    </lineage>
</organism>
<keyword evidence="3" id="KW-0804">Transcription</keyword>
<dbReference type="CDD" id="cd00038">
    <property type="entry name" value="CAP_ED"/>
    <property type="match status" value="1"/>
</dbReference>
<feature type="domain" description="HTH crp-type" evidence="5">
    <location>
        <begin position="156"/>
        <end position="230"/>
    </location>
</feature>
<dbReference type="CDD" id="cd00092">
    <property type="entry name" value="HTH_CRP"/>
    <property type="match status" value="1"/>
</dbReference>
<dbReference type="SMART" id="SM00419">
    <property type="entry name" value="HTH_CRP"/>
    <property type="match status" value="1"/>
</dbReference>
<evidence type="ECO:0000256" key="1">
    <source>
        <dbReference type="ARBA" id="ARBA00023015"/>
    </source>
</evidence>